<dbReference type="EMBL" id="AP018449">
    <property type="protein sequence ID" value="BBB92437.1"/>
    <property type="molecule type" value="Genomic_DNA"/>
</dbReference>
<protein>
    <submittedName>
        <fullName evidence="1">Uncharacterized protein</fullName>
    </submittedName>
</protein>
<dbReference type="OrthoDB" id="3034886at2"/>
<reference evidence="1 2" key="1">
    <citation type="journal article" date="2018" name="Int. J. Syst. Evol. Microbiol.">
        <title>Methylomusa anaerophila gen. nov., sp. nov., an anaerobic methanol-utilizing bacterium isolated from a microbial fuel cell.</title>
        <authorList>
            <person name="Amano N."/>
            <person name="Yamamuro A."/>
            <person name="Miyahara M."/>
            <person name="Kouzuma A."/>
            <person name="Abe T."/>
            <person name="Watanabe K."/>
        </authorList>
    </citation>
    <scope>NUCLEOTIDE SEQUENCE [LARGE SCALE GENOMIC DNA]</scope>
    <source>
        <strain evidence="1 2">MMFC1</strain>
    </source>
</reference>
<sequence length="92" mass="10423">MKEAMTLEQFRQEHPEDVIQIMSPGGYITLPPDRPLDQLYAHAGVRGTEIPVSWEELKDQIVESCNFNEADGNWYLLTDTPSLNCPTQTIGM</sequence>
<organism evidence="1 2">
    <name type="scientific">Methylomusa anaerophila</name>
    <dbReference type="NCBI Taxonomy" id="1930071"/>
    <lineage>
        <taxon>Bacteria</taxon>
        <taxon>Bacillati</taxon>
        <taxon>Bacillota</taxon>
        <taxon>Negativicutes</taxon>
        <taxon>Selenomonadales</taxon>
        <taxon>Sporomusaceae</taxon>
        <taxon>Methylomusa</taxon>
    </lineage>
</organism>
<name>A0A348AMY9_9FIRM</name>
<dbReference type="KEGG" id="mana:MAMMFC1_03130"/>
<dbReference type="AlphaFoldDB" id="A0A348AMY9"/>
<gene>
    <name evidence="1" type="ORF">MAMMFC1_03130</name>
</gene>
<evidence type="ECO:0000313" key="2">
    <source>
        <dbReference type="Proteomes" id="UP000276437"/>
    </source>
</evidence>
<accession>A0A348AMY9</accession>
<keyword evidence="2" id="KW-1185">Reference proteome</keyword>
<dbReference type="RefSeq" id="WP_126309309.1">
    <property type="nucleotide sequence ID" value="NZ_AP018449.1"/>
</dbReference>
<evidence type="ECO:0000313" key="1">
    <source>
        <dbReference type="EMBL" id="BBB92437.1"/>
    </source>
</evidence>
<proteinExistence type="predicted"/>
<dbReference type="Proteomes" id="UP000276437">
    <property type="component" value="Chromosome"/>
</dbReference>